<dbReference type="Proteomes" id="UP000182517">
    <property type="component" value="Chromosome"/>
</dbReference>
<dbReference type="KEGG" id="pef:A7E78_12135"/>
<evidence type="ECO:0000313" key="13">
    <source>
        <dbReference type="EMBL" id="APG28524.1"/>
    </source>
</evidence>
<dbReference type="InterPro" id="IPR029028">
    <property type="entry name" value="Alpha/beta_knot_MTases"/>
</dbReference>
<dbReference type="GO" id="GO:0070475">
    <property type="term" value="P:rRNA base methylation"/>
    <property type="evidence" value="ECO:0007669"/>
    <property type="project" value="TreeGrafter"/>
</dbReference>
<organism evidence="13 14">
    <name type="scientific">Syntrophotalea acetylenivorans</name>
    <dbReference type="NCBI Taxonomy" id="1842532"/>
    <lineage>
        <taxon>Bacteria</taxon>
        <taxon>Pseudomonadati</taxon>
        <taxon>Thermodesulfobacteriota</taxon>
        <taxon>Desulfuromonadia</taxon>
        <taxon>Desulfuromonadales</taxon>
        <taxon>Syntrophotaleaceae</taxon>
        <taxon>Syntrophotalea</taxon>
    </lineage>
</organism>
<proteinExistence type="inferred from homology"/>
<dbReference type="STRING" id="1842532.A7E78_12135"/>
<evidence type="ECO:0000256" key="10">
    <source>
        <dbReference type="PIRNR" id="PIRNR015601"/>
    </source>
</evidence>
<evidence type="ECO:0000256" key="7">
    <source>
        <dbReference type="ARBA" id="ARBA00022691"/>
    </source>
</evidence>
<protein>
    <recommendedName>
        <fullName evidence="10">Ribosomal RNA small subunit methyltransferase E</fullName>
        <ecNumber evidence="10">2.1.1.193</ecNumber>
    </recommendedName>
</protein>
<keyword evidence="6 10" id="KW-0808">Transferase</keyword>
<dbReference type="AlphaFoldDB" id="A0A1L3GRG1"/>
<evidence type="ECO:0000256" key="8">
    <source>
        <dbReference type="ARBA" id="ARBA00025699"/>
    </source>
</evidence>
<evidence type="ECO:0000256" key="6">
    <source>
        <dbReference type="ARBA" id="ARBA00022679"/>
    </source>
</evidence>
<feature type="domain" description="Ribosomal RNA small subunit methyltransferase E methyltransferase" evidence="11">
    <location>
        <begin position="74"/>
        <end position="235"/>
    </location>
</feature>
<dbReference type="EC" id="2.1.1.193" evidence="10"/>
<dbReference type="InterPro" id="IPR029026">
    <property type="entry name" value="tRNA_m1G_MTases_N"/>
</dbReference>
<evidence type="ECO:0000256" key="1">
    <source>
        <dbReference type="ARBA" id="ARBA00004496"/>
    </source>
</evidence>
<evidence type="ECO:0000313" key="14">
    <source>
        <dbReference type="Proteomes" id="UP000182517"/>
    </source>
</evidence>
<dbReference type="InterPro" id="IPR046886">
    <property type="entry name" value="RsmE_MTase_dom"/>
</dbReference>
<dbReference type="Pfam" id="PF20260">
    <property type="entry name" value="PUA_4"/>
    <property type="match status" value="1"/>
</dbReference>
<dbReference type="Gene3D" id="3.40.1280.10">
    <property type="match status" value="1"/>
</dbReference>
<comment type="subcellular location">
    <subcellularLocation>
        <location evidence="1 10">Cytoplasm</location>
    </subcellularLocation>
</comment>
<keyword evidence="5 10" id="KW-0489">Methyltransferase</keyword>
<gene>
    <name evidence="13" type="ORF">A7E78_12135</name>
</gene>
<dbReference type="RefSeq" id="WP_072284551.1">
    <property type="nucleotide sequence ID" value="NZ_CP015519.1"/>
</dbReference>
<reference evidence="13 14" key="1">
    <citation type="journal article" date="2017" name="Genome Announc.">
        <title>Complete Genome Sequences of Two Acetylene-Fermenting Pelobacter acetylenicus Strains.</title>
        <authorList>
            <person name="Sutton J.M."/>
            <person name="Baesman S.M."/>
            <person name="Fierst J.L."/>
            <person name="Poret-Peterson A.T."/>
            <person name="Oremland R.S."/>
            <person name="Dunlap D.S."/>
            <person name="Akob D.M."/>
        </authorList>
    </citation>
    <scope>NUCLEOTIDE SEQUENCE [LARGE SCALE GENOMIC DNA]</scope>
    <source>
        <strain evidence="13 14">SFB93</strain>
    </source>
</reference>
<dbReference type="SUPFAM" id="SSF75217">
    <property type="entry name" value="alpha/beta knot"/>
    <property type="match status" value="1"/>
</dbReference>
<dbReference type="InterPro" id="IPR006700">
    <property type="entry name" value="RsmE"/>
</dbReference>
<evidence type="ECO:0000259" key="11">
    <source>
        <dbReference type="Pfam" id="PF04452"/>
    </source>
</evidence>
<dbReference type="PIRSF" id="PIRSF015601">
    <property type="entry name" value="MTase_slr0722"/>
    <property type="match status" value="1"/>
</dbReference>
<dbReference type="NCBIfam" id="NF008692">
    <property type="entry name" value="PRK11713.1-5"/>
    <property type="match status" value="1"/>
</dbReference>
<evidence type="ECO:0000259" key="12">
    <source>
        <dbReference type="Pfam" id="PF20260"/>
    </source>
</evidence>
<accession>A0A1L3GRG1</accession>
<dbReference type="Pfam" id="PF04452">
    <property type="entry name" value="Methyltrans_RNA"/>
    <property type="match status" value="1"/>
</dbReference>
<dbReference type="SUPFAM" id="SSF88697">
    <property type="entry name" value="PUA domain-like"/>
    <property type="match status" value="1"/>
</dbReference>
<keyword evidence="14" id="KW-1185">Reference proteome</keyword>
<dbReference type="CDD" id="cd18084">
    <property type="entry name" value="RsmE-like"/>
    <property type="match status" value="1"/>
</dbReference>
<keyword evidence="3 10" id="KW-0963">Cytoplasm</keyword>
<dbReference type="OrthoDB" id="9815641at2"/>
<comment type="similarity">
    <text evidence="2 10">Belongs to the RNA methyltransferase RsmE family.</text>
</comment>
<feature type="domain" description="Ribosomal RNA small subunit methyltransferase E PUA-like" evidence="12">
    <location>
        <begin position="18"/>
        <end position="58"/>
    </location>
</feature>
<keyword evidence="7 10" id="KW-0949">S-adenosyl-L-methionine</keyword>
<evidence type="ECO:0000256" key="3">
    <source>
        <dbReference type="ARBA" id="ARBA00022490"/>
    </source>
</evidence>
<dbReference type="InterPro" id="IPR046887">
    <property type="entry name" value="RsmE_PUA-like"/>
</dbReference>
<evidence type="ECO:0000256" key="2">
    <source>
        <dbReference type="ARBA" id="ARBA00005528"/>
    </source>
</evidence>
<evidence type="ECO:0000256" key="4">
    <source>
        <dbReference type="ARBA" id="ARBA00022552"/>
    </source>
</evidence>
<comment type="catalytic activity">
    <reaction evidence="9 10">
        <text>uridine(1498) in 16S rRNA + S-adenosyl-L-methionine = N(3)-methyluridine(1498) in 16S rRNA + S-adenosyl-L-homocysteine + H(+)</text>
        <dbReference type="Rhea" id="RHEA:42920"/>
        <dbReference type="Rhea" id="RHEA-COMP:10283"/>
        <dbReference type="Rhea" id="RHEA-COMP:10284"/>
        <dbReference type="ChEBI" id="CHEBI:15378"/>
        <dbReference type="ChEBI" id="CHEBI:57856"/>
        <dbReference type="ChEBI" id="CHEBI:59789"/>
        <dbReference type="ChEBI" id="CHEBI:65315"/>
        <dbReference type="ChEBI" id="CHEBI:74502"/>
        <dbReference type="EC" id="2.1.1.193"/>
    </reaction>
</comment>
<dbReference type="PANTHER" id="PTHR30027:SF3">
    <property type="entry name" value="16S RRNA (URACIL(1498)-N(3))-METHYLTRANSFERASE"/>
    <property type="match status" value="1"/>
</dbReference>
<evidence type="ECO:0000256" key="5">
    <source>
        <dbReference type="ARBA" id="ARBA00022603"/>
    </source>
</evidence>
<name>A0A1L3GRG1_9BACT</name>
<keyword evidence="4 10" id="KW-0698">rRNA processing</keyword>
<dbReference type="GO" id="GO:0070042">
    <property type="term" value="F:rRNA (uridine-N3-)-methyltransferase activity"/>
    <property type="evidence" value="ECO:0007669"/>
    <property type="project" value="TreeGrafter"/>
</dbReference>
<dbReference type="NCBIfam" id="TIGR00046">
    <property type="entry name" value="RsmE family RNA methyltransferase"/>
    <property type="match status" value="1"/>
</dbReference>
<sequence length="246" mass="27156">MHRFFVPPEVLTDVEVSLSGEVLHHLAVVLRLAPGEEILLLDGLGNLCRCRIRELKKKVGRATVLERWQETDTAFPIHLLQALPKGDKMDLILQKGTELGIGRFSPLFSCRSVAKLAPDRAEKRCQRWQRIVCEAARQSRRPLLPSVMEPCQLSDALAKCDEGLKLMLWEEGSQPLAEALPNKAPDSLALLVGPEGGFTAEEARLATLAGFQPVHLGPRIMRSETAGFAVTAVLQYRYGDLGSDTI</sequence>
<evidence type="ECO:0000256" key="9">
    <source>
        <dbReference type="ARBA" id="ARBA00047944"/>
    </source>
</evidence>
<dbReference type="PANTHER" id="PTHR30027">
    <property type="entry name" value="RIBOSOMAL RNA SMALL SUBUNIT METHYLTRANSFERASE E"/>
    <property type="match status" value="1"/>
</dbReference>
<dbReference type="GO" id="GO:0005737">
    <property type="term" value="C:cytoplasm"/>
    <property type="evidence" value="ECO:0007669"/>
    <property type="project" value="UniProtKB-SubCell"/>
</dbReference>
<dbReference type="EMBL" id="CP015519">
    <property type="protein sequence ID" value="APG28524.1"/>
    <property type="molecule type" value="Genomic_DNA"/>
</dbReference>
<dbReference type="InterPro" id="IPR015947">
    <property type="entry name" value="PUA-like_sf"/>
</dbReference>
<comment type="function">
    <text evidence="8 10">Specifically methylates the N3 position of the uracil ring of uridine 1498 (m3U1498) in 16S rRNA. Acts on the fully assembled 30S ribosomal subunit.</text>
</comment>